<name>A0A2M9HFA0_9BIFI</name>
<keyword evidence="3" id="KW-1003">Cell membrane</keyword>
<keyword evidence="5" id="KW-0808">Transferase</keyword>
<evidence type="ECO:0000259" key="15">
    <source>
        <dbReference type="PROSITE" id="PS51098"/>
    </source>
</evidence>
<feature type="region of interest" description="Disordered" evidence="12">
    <location>
        <begin position="611"/>
        <end position="684"/>
    </location>
</feature>
<evidence type="ECO:0000256" key="1">
    <source>
        <dbReference type="ARBA" id="ARBA00004651"/>
    </source>
</evidence>
<keyword evidence="4" id="KW-0762">Sugar transport</keyword>
<evidence type="ECO:0000313" key="17">
    <source>
        <dbReference type="EMBL" id="PJM75475.1"/>
    </source>
</evidence>
<keyword evidence="7 13" id="KW-0812">Transmembrane</keyword>
<feature type="domain" description="PTS EIIB type-1" evidence="15">
    <location>
        <begin position="71"/>
        <end position="154"/>
    </location>
</feature>
<keyword evidence="10 13" id="KW-0472">Membrane</keyword>
<dbReference type="PROSITE" id="PS51103">
    <property type="entry name" value="PTS_EIIC_TYPE_1"/>
    <property type="match status" value="1"/>
</dbReference>
<comment type="subcellular location">
    <subcellularLocation>
        <location evidence="1">Cell membrane</location>
        <topology evidence="1">Multi-pass membrane protein</topology>
    </subcellularLocation>
</comment>
<evidence type="ECO:0000256" key="6">
    <source>
        <dbReference type="ARBA" id="ARBA00022683"/>
    </source>
</evidence>
<evidence type="ECO:0000256" key="2">
    <source>
        <dbReference type="ARBA" id="ARBA00022448"/>
    </source>
</evidence>
<feature type="transmembrane region" description="Helical" evidence="13">
    <location>
        <begin position="271"/>
        <end position="293"/>
    </location>
</feature>
<dbReference type="PROSITE" id="PS00371">
    <property type="entry name" value="PTS_EIIA_TYPE_1_HIS"/>
    <property type="match status" value="1"/>
</dbReference>
<evidence type="ECO:0000256" key="12">
    <source>
        <dbReference type="SAM" id="MobiDB-lite"/>
    </source>
</evidence>
<keyword evidence="8" id="KW-0418">Kinase</keyword>
<reference evidence="17 18" key="1">
    <citation type="submission" date="2017-10" db="EMBL/GenBank/DDBJ databases">
        <title>Draft genome sequences of strains TRE 1, TRE 9, TRE H and TRI 7, isolated from tamarins, belonging to four potential novel Bifidobacterium species.</title>
        <authorList>
            <person name="Mattarelli P."/>
            <person name="Modesto M."/>
            <person name="Puglisi E."/>
            <person name="Morelli L."/>
            <person name="Spezio C."/>
            <person name="Bonetti A."/>
            <person name="Sandri C."/>
        </authorList>
    </citation>
    <scope>NUCLEOTIDE SEQUENCE [LARGE SCALE GENOMIC DNA]</scope>
    <source>
        <strain evidence="18">TRI7</strain>
    </source>
</reference>
<dbReference type="Pfam" id="PF00367">
    <property type="entry name" value="PTS_EIIB"/>
    <property type="match status" value="1"/>
</dbReference>
<organism evidence="17 18">
    <name type="scientific">Bifidobacterium simiarum</name>
    <dbReference type="NCBI Taxonomy" id="2045441"/>
    <lineage>
        <taxon>Bacteria</taxon>
        <taxon>Bacillati</taxon>
        <taxon>Actinomycetota</taxon>
        <taxon>Actinomycetes</taxon>
        <taxon>Bifidobacteriales</taxon>
        <taxon>Bifidobacteriaceae</taxon>
        <taxon>Bifidobacterium</taxon>
    </lineage>
</organism>
<dbReference type="PROSITE" id="PS51098">
    <property type="entry name" value="PTS_EIIB_TYPE_1"/>
    <property type="match status" value="1"/>
</dbReference>
<evidence type="ECO:0000256" key="3">
    <source>
        <dbReference type="ARBA" id="ARBA00022475"/>
    </source>
</evidence>
<evidence type="ECO:0000256" key="5">
    <source>
        <dbReference type="ARBA" id="ARBA00022679"/>
    </source>
</evidence>
<evidence type="ECO:0000256" key="4">
    <source>
        <dbReference type="ARBA" id="ARBA00022597"/>
    </source>
</evidence>
<dbReference type="InterPro" id="IPR050558">
    <property type="entry name" value="PTS_Sugar-Specific_Components"/>
</dbReference>
<feature type="transmembrane region" description="Helical" evidence="13">
    <location>
        <begin position="558"/>
        <end position="576"/>
    </location>
</feature>
<feature type="active site" description="Phosphocysteine intermediate; for EIIB activity" evidence="11">
    <location>
        <position position="93"/>
    </location>
</feature>
<dbReference type="EMBL" id="PEBK01000004">
    <property type="protein sequence ID" value="PJM75475.1"/>
    <property type="molecule type" value="Genomic_DNA"/>
</dbReference>
<evidence type="ECO:0000256" key="7">
    <source>
        <dbReference type="ARBA" id="ARBA00022692"/>
    </source>
</evidence>
<feature type="compositionally biased region" description="Basic and acidic residues" evidence="12">
    <location>
        <begin position="157"/>
        <end position="181"/>
    </location>
</feature>
<dbReference type="SUPFAM" id="SSF51261">
    <property type="entry name" value="Duplicated hybrid motif"/>
    <property type="match status" value="1"/>
</dbReference>
<feature type="transmembrane region" description="Helical" evidence="13">
    <location>
        <begin position="429"/>
        <end position="451"/>
    </location>
</feature>
<dbReference type="PROSITE" id="PS01035">
    <property type="entry name" value="PTS_EIIB_TYPE_1_CYS"/>
    <property type="match status" value="1"/>
</dbReference>
<evidence type="ECO:0000256" key="13">
    <source>
        <dbReference type="SAM" id="Phobius"/>
    </source>
</evidence>
<accession>A0A2M9HFA0</accession>
<feature type="transmembrane region" description="Helical" evidence="13">
    <location>
        <begin position="472"/>
        <end position="490"/>
    </location>
</feature>
<feature type="compositionally biased region" description="Basic and acidic residues" evidence="12">
    <location>
        <begin position="611"/>
        <end position="633"/>
    </location>
</feature>
<comment type="caution">
    <text evidence="17">The sequence shown here is derived from an EMBL/GenBank/DDBJ whole genome shotgun (WGS) entry which is preliminary data.</text>
</comment>
<dbReference type="Gene3D" id="2.70.70.10">
    <property type="entry name" value="Glucose Permease (Domain IIA)"/>
    <property type="match status" value="1"/>
</dbReference>
<dbReference type="GO" id="GO:0008982">
    <property type="term" value="F:protein-N(PI)-phosphohistidine-sugar phosphotransferase activity"/>
    <property type="evidence" value="ECO:0007669"/>
    <property type="project" value="InterPro"/>
</dbReference>
<evidence type="ECO:0000256" key="10">
    <source>
        <dbReference type="ARBA" id="ARBA00023136"/>
    </source>
</evidence>
<feature type="transmembrane region" description="Helical" evidence="13">
    <location>
        <begin position="242"/>
        <end position="265"/>
    </location>
</feature>
<feature type="region of interest" description="Disordered" evidence="12">
    <location>
        <begin position="157"/>
        <end position="209"/>
    </location>
</feature>
<evidence type="ECO:0000259" key="16">
    <source>
        <dbReference type="PROSITE" id="PS51103"/>
    </source>
</evidence>
<keyword evidence="9 13" id="KW-1133">Transmembrane helix</keyword>
<dbReference type="Pfam" id="PF00358">
    <property type="entry name" value="PTS_EIIA_1"/>
    <property type="match status" value="1"/>
</dbReference>
<feature type="transmembrane region" description="Helical" evidence="13">
    <location>
        <begin position="583"/>
        <end position="603"/>
    </location>
</feature>
<keyword evidence="18" id="KW-1185">Reference proteome</keyword>
<gene>
    <name evidence="17" type="ORF">CSQ87_05615</name>
</gene>
<dbReference type="SUPFAM" id="SSF55604">
    <property type="entry name" value="Glucose permease domain IIB"/>
    <property type="match status" value="1"/>
</dbReference>
<dbReference type="AlphaFoldDB" id="A0A2M9HFA0"/>
<feature type="domain" description="PTS EIIA type-1" evidence="14">
    <location>
        <begin position="687"/>
        <end position="795"/>
    </location>
</feature>
<feature type="transmembrane region" description="Helical" evidence="13">
    <location>
        <begin position="305"/>
        <end position="325"/>
    </location>
</feature>
<dbReference type="GO" id="GO:0016301">
    <property type="term" value="F:kinase activity"/>
    <property type="evidence" value="ECO:0007669"/>
    <property type="project" value="UniProtKB-KW"/>
</dbReference>
<dbReference type="NCBIfam" id="TIGR00830">
    <property type="entry name" value="PTBA"/>
    <property type="match status" value="1"/>
</dbReference>
<feature type="transmembrane region" description="Helical" evidence="13">
    <location>
        <begin position="359"/>
        <end position="376"/>
    </location>
</feature>
<dbReference type="InterPro" id="IPR013013">
    <property type="entry name" value="PTS_EIIC_1"/>
</dbReference>
<evidence type="ECO:0000259" key="14">
    <source>
        <dbReference type="PROSITE" id="PS51093"/>
    </source>
</evidence>
<dbReference type="PANTHER" id="PTHR30175:SF1">
    <property type="entry name" value="PTS SYSTEM ARBUTIN-, CELLOBIOSE-, AND SALICIN-SPECIFIC EIIBC COMPONENT-RELATED"/>
    <property type="match status" value="1"/>
</dbReference>
<feature type="transmembrane region" description="Helical" evidence="13">
    <location>
        <begin position="533"/>
        <end position="552"/>
    </location>
</feature>
<keyword evidence="2" id="KW-0813">Transport</keyword>
<dbReference type="Pfam" id="PF02378">
    <property type="entry name" value="PTS_EIIC"/>
    <property type="match status" value="1"/>
</dbReference>
<dbReference type="InterPro" id="IPR003352">
    <property type="entry name" value="PTS_EIIC"/>
</dbReference>
<dbReference type="InterPro" id="IPR036878">
    <property type="entry name" value="Glu_permease_IIB"/>
</dbReference>
<dbReference type="PANTHER" id="PTHR30175">
    <property type="entry name" value="PHOSPHOTRANSFERASE SYSTEM TRANSPORT PROTEIN"/>
    <property type="match status" value="1"/>
</dbReference>
<feature type="compositionally biased region" description="Low complexity" evidence="12">
    <location>
        <begin position="199"/>
        <end position="209"/>
    </location>
</feature>
<dbReference type="GO" id="GO:0009401">
    <property type="term" value="P:phosphoenolpyruvate-dependent sugar phosphotransferase system"/>
    <property type="evidence" value="ECO:0007669"/>
    <property type="project" value="UniProtKB-KW"/>
</dbReference>
<dbReference type="GO" id="GO:0005886">
    <property type="term" value="C:plasma membrane"/>
    <property type="evidence" value="ECO:0007669"/>
    <property type="project" value="UniProtKB-SubCell"/>
</dbReference>
<proteinExistence type="predicted"/>
<dbReference type="InterPro" id="IPR001127">
    <property type="entry name" value="PTS_EIIA_1_perm"/>
</dbReference>
<feature type="transmembrane region" description="Helical" evidence="13">
    <location>
        <begin position="502"/>
        <end position="521"/>
    </location>
</feature>
<dbReference type="CDD" id="cd00212">
    <property type="entry name" value="PTS_IIB_glc"/>
    <property type="match status" value="1"/>
</dbReference>
<protein>
    <submittedName>
        <fullName evidence="17">PTS beta-glucoside transporter subunit EIIBCA</fullName>
    </submittedName>
</protein>
<evidence type="ECO:0000256" key="8">
    <source>
        <dbReference type="ARBA" id="ARBA00022777"/>
    </source>
</evidence>
<dbReference type="InterPro" id="IPR001996">
    <property type="entry name" value="PTS_IIB_1"/>
</dbReference>
<dbReference type="PROSITE" id="PS51093">
    <property type="entry name" value="PTS_EIIA_TYPE_1"/>
    <property type="match status" value="1"/>
</dbReference>
<keyword evidence="6" id="KW-0598">Phosphotransferase system</keyword>
<dbReference type="InterPro" id="IPR018113">
    <property type="entry name" value="PTrfase_EIIB_Cys"/>
</dbReference>
<dbReference type="Gene3D" id="3.30.1360.60">
    <property type="entry name" value="Glucose permease domain IIB"/>
    <property type="match status" value="1"/>
</dbReference>
<feature type="transmembrane region" description="Helical" evidence="13">
    <location>
        <begin position="388"/>
        <end position="409"/>
    </location>
</feature>
<feature type="domain" description="PTS EIIC type-1" evidence="16">
    <location>
        <begin position="233"/>
        <end position="617"/>
    </location>
</feature>
<sequence length="821" mass="86612">MGGGCAFMCRLPVGGRMVESAGGIVGISVPARVGQCRQRTADRAKSADSIGRTWPIRHGPGKAGAMRAEDRRAAAAIVAALGGADNIRSVTHCATRLRFVLRDAGRVDQRTLDDDPAVLGAVPQYGDRYQVVIGAAVEDVYDAMMIIPGVSGEGTGRSDYDGRADYAGRADRSGRSVRADRPAQTNRSDISDAADADDTANTSDAADPSARSRLLTRGAVAETATRAVNWFFEYLSDSFRPIIGVLLGASIVIALVNMLIAVGVIPDDEASAGWVFVKTMWKGVFYFLPIIVAYNASKKLKVDPWLGSMIMAALMTPQFTGLMAAPTARCVMDPTLGTRSCTIDVFGLPMQLNDYSGNVFVPLIMVLALGATYHGLKAVLPRSVRIVFLPFLSMVLITPLTAFVLGPFGVWLSRGIGVSLAWQSTHAPVLFAIMLPLIYPFMVPIGLHWPLNALMIVNVQMLGYDFIQGPMAVWNFACFGSTAGVLFLAVREHDDAMRRTATGALLAGLLGGLTEPSLYGIHLRYRLIYRRMLAGCAVGGVTIALLGALFPATASDGTVVHGVIASSFAFTSLLTIPLFSRMGVYAASIAVAFVVPMILIIAMDYRPRHAGSEPCGDHADDTDHVDGRDKSGENHAGSQSAADRAIGENPNKSGENRPDAPAETDAGTTAVRSPIAGRTVPLERSGDPVFASRALGDGVGILPDERSGRTEVLAPVSGVVKTVAGTGHAFGIRTDDGVEVLIHIGIDTVRMEGEGFSMVVSKGEHVDAGDPLGTVDFAAIRHAGCDAMTMMTVTNTAKMTAVAPIVGVAVDAGDPVIAIER</sequence>
<dbReference type="InterPro" id="IPR011055">
    <property type="entry name" value="Dup_hybrid_motif"/>
</dbReference>
<dbReference type="Proteomes" id="UP000231451">
    <property type="component" value="Unassembled WGS sequence"/>
</dbReference>
<evidence type="ECO:0000256" key="11">
    <source>
        <dbReference type="PROSITE-ProRule" id="PRU00421"/>
    </source>
</evidence>
<evidence type="ECO:0000313" key="18">
    <source>
        <dbReference type="Proteomes" id="UP000231451"/>
    </source>
</evidence>
<evidence type="ECO:0000256" key="9">
    <source>
        <dbReference type="ARBA" id="ARBA00022989"/>
    </source>
</evidence>